<protein>
    <recommendedName>
        <fullName evidence="14">TIR domain-containing protein</fullName>
    </recommendedName>
</protein>
<evidence type="ECO:0000256" key="2">
    <source>
        <dbReference type="ARBA" id="ARBA00009634"/>
    </source>
</evidence>
<dbReference type="InterPro" id="IPR001611">
    <property type="entry name" value="Leu-rich_rpt"/>
</dbReference>
<dbReference type="GO" id="GO:0045087">
    <property type="term" value="P:innate immune response"/>
    <property type="evidence" value="ECO:0007669"/>
    <property type="project" value="UniProtKB-KW"/>
</dbReference>
<evidence type="ECO:0000256" key="9">
    <source>
        <dbReference type="ARBA" id="ARBA00022989"/>
    </source>
</evidence>
<proteinExistence type="inferred from homology"/>
<dbReference type="Gene3D" id="3.40.50.10140">
    <property type="entry name" value="Toll/interleukin-1 receptor homology (TIR) domain"/>
    <property type="match status" value="1"/>
</dbReference>
<dbReference type="SMART" id="SM00369">
    <property type="entry name" value="LRR_TYP"/>
    <property type="match status" value="5"/>
</dbReference>
<keyword evidence="6" id="KW-0732">Signal</keyword>
<keyword evidence="7" id="KW-0677">Repeat</keyword>
<keyword evidence="16" id="KW-1185">Reference proteome</keyword>
<keyword evidence="8" id="KW-0391">Immunity</keyword>
<keyword evidence="12" id="KW-0325">Glycoprotein</keyword>
<accession>A0AA89BKF2</accession>
<dbReference type="PRINTS" id="PR01537">
    <property type="entry name" value="INTRLKN1R1F"/>
</dbReference>
<dbReference type="GO" id="GO:0004888">
    <property type="term" value="F:transmembrane signaling receptor activity"/>
    <property type="evidence" value="ECO:0007669"/>
    <property type="project" value="InterPro"/>
</dbReference>
<keyword evidence="11" id="KW-0675">Receptor</keyword>
<dbReference type="Pfam" id="PF13855">
    <property type="entry name" value="LRR_8"/>
    <property type="match status" value="3"/>
</dbReference>
<sequence length="740" mass="86127">MLLGTGNTGKGRNMYIFIILAFNIYVITIQAIQSNIKSLPWKRFCDIIGVEAKCSGHGKNMTQIPQLPPFVQKLILDNDHFRKITSETFNPIIRSKMNVTKLSFKNSVVHFIGAHAFKNIPSLQSLNLASNRKLNLTSLKNSFSSLQGQNISYLGFSEMAWTYESLSVGLFENLSSRNIDRLVLRSNEISRIPNSSLEGLQKLKIFDLSSNQIKDCEVEFSRLYGLEDLNLERNEVKSCNVVNLPKNLKILRLGSNRLLDVPLFCSSTKDPSLPYLEELVMSDNLISMLTESSFECIQSLTHLDLSMNEIRHFRPRVFLNLLNLEDLKLRKMKQRVIRIDDGAFSMPSVRKFYFDQNLYEFDTLKRARRASLSNCTKLELLDLSWNYMPKFPPAVRYVLNGLINLKKLYLERVYWNEVPKDLFKMMPNIEEVDLSSNGITNLSRGHFLNESKIVRMKLHNNRIAHVRSDTFPEVFWKSIKIIDLSANPFACDCDLLWFRDLLRKSKDQKITFKRYPLDYKCLIPQTLKGVRLANFNMTSEECQKKSELVVAIATSGSVIAFGIMVIVIAYRCRWHIRYWIYLLRYQKKDYNILLSERFKYAGFIIYSENDCDFVHNTLLAKLENELGYQMCVHYRDFEVGKMIVDNIVECMSQSRHALVVISKTFCQSKWCKFEMLLAQDRWLRNESGALIIVMLEEVNSRYMTKDLRALIQTTTYCSWTENEVGQELFWEQLFSSFKKG</sequence>
<dbReference type="Gene3D" id="3.80.10.10">
    <property type="entry name" value="Ribonuclease Inhibitor"/>
    <property type="match status" value="3"/>
</dbReference>
<evidence type="ECO:0000256" key="12">
    <source>
        <dbReference type="ARBA" id="ARBA00023180"/>
    </source>
</evidence>
<organism evidence="15 16">
    <name type="scientific">Pinctada imbricata</name>
    <name type="common">Atlantic pearl-oyster</name>
    <name type="synonym">Pinctada martensii</name>
    <dbReference type="NCBI Taxonomy" id="66713"/>
    <lineage>
        <taxon>Eukaryota</taxon>
        <taxon>Metazoa</taxon>
        <taxon>Spiralia</taxon>
        <taxon>Lophotrochozoa</taxon>
        <taxon>Mollusca</taxon>
        <taxon>Bivalvia</taxon>
        <taxon>Autobranchia</taxon>
        <taxon>Pteriomorphia</taxon>
        <taxon>Pterioida</taxon>
        <taxon>Pterioidea</taxon>
        <taxon>Pteriidae</taxon>
        <taxon>Pinctada</taxon>
    </lineage>
</organism>
<feature type="transmembrane region" description="Helical" evidence="13">
    <location>
        <begin position="548"/>
        <end position="570"/>
    </location>
</feature>
<dbReference type="PROSITE" id="PS51450">
    <property type="entry name" value="LRR"/>
    <property type="match status" value="1"/>
</dbReference>
<dbReference type="SUPFAM" id="SSF52058">
    <property type="entry name" value="L domain-like"/>
    <property type="match status" value="1"/>
</dbReference>
<evidence type="ECO:0000256" key="13">
    <source>
        <dbReference type="SAM" id="Phobius"/>
    </source>
</evidence>
<evidence type="ECO:0000313" key="16">
    <source>
        <dbReference type="Proteomes" id="UP001186944"/>
    </source>
</evidence>
<dbReference type="FunFam" id="3.40.50.10140:FF:000001">
    <property type="entry name" value="Toll-like receptor 2"/>
    <property type="match status" value="1"/>
</dbReference>
<feature type="domain" description="TIR" evidence="14">
    <location>
        <begin position="598"/>
        <end position="737"/>
    </location>
</feature>
<dbReference type="EMBL" id="VSWD01000014">
    <property type="protein sequence ID" value="KAK3082695.1"/>
    <property type="molecule type" value="Genomic_DNA"/>
</dbReference>
<dbReference type="GO" id="GO:0002224">
    <property type="term" value="P:toll-like receptor signaling pathway"/>
    <property type="evidence" value="ECO:0007669"/>
    <property type="project" value="InterPro"/>
</dbReference>
<evidence type="ECO:0000256" key="8">
    <source>
        <dbReference type="ARBA" id="ARBA00022859"/>
    </source>
</evidence>
<dbReference type="Pfam" id="PF01582">
    <property type="entry name" value="TIR"/>
    <property type="match status" value="1"/>
</dbReference>
<dbReference type="InterPro" id="IPR017241">
    <property type="entry name" value="Toll-like_receptor"/>
</dbReference>
<evidence type="ECO:0000256" key="7">
    <source>
        <dbReference type="ARBA" id="ARBA00022737"/>
    </source>
</evidence>
<evidence type="ECO:0000256" key="3">
    <source>
        <dbReference type="ARBA" id="ARBA00022588"/>
    </source>
</evidence>
<evidence type="ECO:0000256" key="11">
    <source>
        <dbReference type="ARBA" id="ARBA00023170"/>
    </source>
</evidence>
<evidence type="ECO:0000256" key="6">
    <source>
        <dbReference type="ARBA" id="ARBA00022729"/>
    </source>
</evidence>
<evidence type="ECO:0000256" key="5">
    <source>
        <dbReference type="ARBA" id="ARBA00022692"/>
    </source>
</evidence>
<comment type="subcellular location">
    <subcellularLocation>
        <location evidence="1">Membrane</location>
        <topology evidence="1">Single-pass type I membrane protein</topology>
    </subcellularLocation>
</comment>
<evidence type="ECO:0000256" key="10">
    <source>
        <dbReference type="ARBA" id="ARBA00023136"/>
    </source>
</evidence>
<dbReference type="SUPFAM" id="SSF52200">
    <property type="entry name" value="Toll/Interleukin receptor TIR domain"/>
    <property type="match status" value="1"/>
</dbReference>
<evidence type="ECO:0000313" key="15">
    <source>
        <dbReference type="EMBL" id="KAK3082695.1"/>
    </source>
</evidence>
<keyword evidence="10 13" id="KW-0472">Membrane</keyword>
<dbReference type="InterPro" id="IPR000157">
    <property type="entry name" value="TIR_dom"/>
</dbReference>
<keyword evidence="4" id="KW-0433">Leucine-rich repeat</keyword>
<feature type="transmembrane region" description="Helical" evidence="13">
    <location>
        <begin position="12"/>
        <end position="32"/>
    </location>
</feature>
<dbReference type="Proteomes" id="UP001186944">
    <property type="component" value="Unassembled WGS sequence"/>
</dbReference>
<dbReference type="SUPFAM" id="SSF52047">
    <property type="entry name" value="RNI-like"/>
    <property type="match status" value="1"/>
</dbReference>
<dbReference type="PIRSF" id="PIRSF037595">
    <property type="entry name" value="Toll-like_receptor"/>
    <property type="match status" value="1"/>
</dbReference>
<reference evidence="15" key="1">
    <citation type="submission" date="2019-08" db="EMBL/GenBank/DDBJ databases">
        <title>The improved chromosome-level genome for the pearl oyster Pinctada fucata martensii using PacBio sequencing and Hi-C.</title>
        <authorList>
            <person name="Zheng Z."/>
        </authorList>
    </citation>
    <scope>NUCLEOTIDE SEQUENCE</scope>
    <source>
        <strain evidence="15">ZZ-2019</strain>
        <tissue evidence="15">Adductor muscle</tissue>
    </source>
</reference>
<evidence type="ECO:0000256" key="4">
    <source>
        <dbReference type="ARBA" id="ARBA00022614"/>
    </source>
</evidence>
<dbReference type="PANTHER" id="PTHR24365">
    <property type="entry name" value="TOLL-LIKE RECEPTOR"/>
    <property type="match status" value="1"/>
</dbReference>
<dbReference type="SMART" id="SM00082">
    <property type="entry name" value="LRRCT"/>
    <property type="match status" value="1"/>
</dbReference>
<dbReference type="InterPro" id="IPR003591">
    <property type="entry name" value="Leu-rich_rpt_typical-subtyp"/>
</dbReference>
<keyword evidence="3" id="KW-0399">Innate immunity</keyword>
<comment type="similarity">
    <text evidence="2">Belongs to the Toll-like receptor family.</text>
</comment>
<dbReference type="SMART" id="SM00255">
    <property type="entry name" value="TIR"/>
    <property type="match status" value="1"/>
</dbReference>
<dbReference type="InterPro" id="IPR032675">
    <property type="entry name" value="LRR_dom_sf"/>
</dbReference>
<name>A0AA89BKF2_PINIB</name>
<evidence type="ECO:0000256" key="1">
    <source>
        <dbReference type="ARBA" id="ARBA00004479"/>
    </source>
</evidence>
<gene>
    <name evidence="15" type="ORF">FSP39_002810</name>
</gene>
<dbReference type="InterPro" id="IPR000483">
    <property type="entry name" value="Cys-rich_flank_reg_C"/>
</dbReference>
<keyword evidence="5 13" id="KW-0812">Transmembrane</keyword>
<dbReference type="InterPro" id="IPR035897">
    <property type="entry name" value="Toll_tir_struct_dom_sf"/>
</dbReference>
<evidence type="ECO:0000259" key="14">
    <source>
        <dbReference type="PROSITE" id="PS50104"/>
    </source>
</evidence>
<dbReference type="PROSITE" id="PS50104">
    <property type="entry name" value="TIR"/>
    <property type="match status" value="1"/>
</dbReference>
<dbReference type="PANTHER" id="PTHR24365:SF530">
    <property type="entry name" value="MSTPROX-RELATED"/>
    <property type="match status" value="1"/>
</dbReference>
<keyword evidence="9 13" id="KW-1133">Transmembrane helix</keyword>
<dbReference type="AlphaFoldDB" id="A0AA89BKF2"/>
<dbReference type="GO" id="GO:0005886">
    <property type="term" value="C:plasma membrane"/>
    <property type="evidence" value="ECO:0007669"/>
    <property type="project" value="TreeGrafter"/>
</dbReference>
<comment type="caution">
    <text evidence="15">The sequence shown here is derived from an EMBL/GenBank/DDBJ whole genome shotgun (WGS) entry which is preliminary data.</text>
</comment>